<sequence length="89" mass="10069">MTTENLRGVMKPPRPGPYDLQTLPTLPWMSAWPMSAAERLRLTNWQMYGQSPAPECSATSYPYKAVSKHWLIPLPPVPHTNIPPITKID</sequence>
<dbReference type="Proteomes" id="UP000735302">
    <property type="component" value="Unassembled WGS sequence"/>
</dbReference>
<comment type="caution">
    <text evidence="1">The sequence shown here is derived from an EMBL/GenBank/DDBJ whole genome shotgun (WGS) entry which is preliminary data.</text>
</comment>
<organism evidence="1 2">
    <name type="scientific">Plakobranchus ocellatus</name>
    <dbReference type="NCBI Taxonomy" id="259542"/>
    <lineage>
        <taxon>Eukaryota</taxon>
        <taxon>Metazoa</taxon>
        <taxon>Spiralia</taxon>
        <taxon>Lophotrochozoa</taxon>
        <taxon>Mollusca</taxon>
        <taxon>Gastropoda</taxon>
        <taxon>Heterobranchia</taxon>
        <taxon>Euthyneura</taxon>
        <taxon>Panpulmonata</taxon>
        <taxon>Sacoglossa</taxon>
        <taxon>Placobranchoidea</taxon>
        <taxon>Plakobranchidae</taxon>
        <taxon>Plakobranchus</taxon>
    </lineage>
</organism>
<gene>
    <name evidence="1" type="ORF">PoB_007629100</name>
</gene>
<name>A0AAV4E101_9GAST</name>
<keyword evidence="2" id="KW-1185">Reference proteome</keyword>
<evidence type="ECO:0000313" key="1">
    <source>
        <dbReference type="EMBL" id="GFO49786.1"/>
    </source>
</evidence>
<reference evidence="1 2" key="1">
    <citation type="journal article" date="2021" name="Elife">
        <title>Chloroplast acquisition without the gene transfer in kleptoplastic sea slugs, Plakobranchus ocellatus.</title>
        <authorList>
            <person name="Maeda T."/>
            <person name="Takahashi S."/>
            <person name="Yoshida T."/>
            <person name="Shimamura S."/>
            <person name="Takaki Y."/>
            <person name="Nagai Y."/>
            <person name="Toyoda A."/>
            <person name="Suzuki Y."/>
            <person name="Arimoto A."/>
            <person name="Ishii H."/>
            <person name="Satoh N."/>
            <person name="Nishiyama T."/>
            <person name="Hasebe M."/>
            <person name="Maruyama T."/>
            <person name="Minagawa J."/>
            <person name="Obokata J."/>
            <person name="Shigenobu S."/>
        </authorList>
    </citation>
    <scope>NUCLEOTIDE SEQUENCE [LARGE SCALE GENOMIC DNA]</scope>
</reference>
<dbReference type="AlphaFoldDB" id="A0AAV4E101"/>
<dbReference type="EMBL" id="BLXT01008499">
    <property type="protein sequence ID" value="GFO49786.1"/>
    <property type="molecule type" value="Genomic_DNA"/>
</dbReference>
<evidence type="ECO:0000313" key="2">
    <source>
        <dbReference type="Proteomes" id="UP000735302"/>
    </source>
</evidence>
<accession>A0AAV4E101</accession>
<proteinExistence type="predicted"/>
<protein>
    <submittedName>
        <fullName evidence="1">Uncharacterized protein</fullName>
    </submittedName>
</protein>